<dbReference type="STRING" id="861299.J421_1672"/>
<comment type="subcellular location">
    <subcellularLocation>
        <location evidence="1">Cell outer membrane</location>
        <topology evidence="1">Multi-pass membrane protein</topology>
    </subcellularLocation>
</comment>
<dbReference type="GO" id="GO:0030246">
    <property type="term" value="F:carbohydrate binding"/>
    <property type="evidence" value="ECO:0007669"/>
    <property type="project" value="InterPro"/>
</dbReference>
<dbReference type="GO" id="GO:0009279">
    <property type="term" value="C:cell outer membrane"/>
    <property type="evidence" value="ECO:0007669"/>
    <property type="project" value="UniProtKB-SubCell"/>
</dbReference>
<evidence type="ECO:0000313" key="9">
    <source>
        <dbReference type="EMBL" id="AHG89209.1"/>
    </source>
</evidence>
<keyword evidence="7" id="KW-0732">Signal</keyword>
<dbReference type="GO" id="GO:0044718">
    <property type="term" value="P:siderophore transmembrane transport"/>
    <property type="evidence" value="ECO:0007669"/>
    <property type="project" value="TreeGrafter"/>
</dbReference>
<evidence type="ECO:0000256" key="2">
    <source>
        <dbReference type="ARBA" id="ARBA00022448"/>
    </source>
</evidence>
<dbReference type="PANTHER" id="PTHR30069">
    <property type="entry name" value="TONB-DEPENDENT OUTER MEMBRANE RECEPTOR"/>
    <property type="match status" value="1"/>
</dbReference>
<dbReference type="Proteomes" id="UP000019151">
    <property type="component" value="Chromosome"/>
</dbReference>
<dbReference type="PROSITE" id="PS01156">
    <property type="entry name" value="TONB_DEPENDENT_REC_2"/>
    <property type="match status" value="1"/>
</dbReference>
<evidence type="ECO:0000256" key="1">
    <source>
        <dbReference type="ARBA" id="ARBA00004571"/>
    </source>
</evidence>
<dbReference type="Gene3D" id="2.60.40.1120">
    <property type="entry name" value="Carboxypeptidase-like, regulatory domain"/>
    <property type="match status" value="1"/>
</dbReference>
<dbReference type="Pfam" id="PF13620">
    <property type="entry name" value="CarboxypepD_reg"/>
    <property type="match status" value="1"/>
</dbReference>
<dbReference type="GO" id="GO:0015344">
    <property type="term" value="F:siderophore uptake transmembrane transporter activity"/>
    <property type="evidence" value="ECO:0007669"/>
    <property type="project" value="TreeGrafter"/>
</dbReference>
<keyword evidence="10" id="KW-1185">Reference proteome</keyword>
<name>W0RDQ9_9BACT</name>
<dbReference type="AlphaFoldDB" id="W0RDQ9"/>
<keyword evidence="9" id="KW-0675">Receptor</keyword>
<keyword evidence="6" id="KW-0998">Cell outer membrane</keyword>
<dbReference type="PANTHER" id="PTHR30069:SF46">
    <property type="entry name" value="OAR PROTEIN"/>
    <property type="match status" value="1"/>
</dbReference>
<dbReference type="InterPro" id="IPR057601">
    <property type="entry name" value="Oar-like_b-barrel"/>
</dbReference>
<feature type="signal peptide" evidence="7">
    <location>
        <begin position="1"/>
        <end position="21"/>
    </location>
</feature>
<dbReference type="HOGENOM" id="CLU_011802_0_0_0"/>
<protein>
    <submittedName>
        <fullName evidence="9">TonB-dependent receptor plug</fullName>
    </submittedName>
</protein>
<feature type="domain" description="TonB-dependent transporter Oar-like beta-barrel" evidence="8">
    <location>
        <begin position="360"/>
        <end position="854"/>
    </location>
</feature>
<reference evidence="9 10" key="1">
    <citation type="journal article" date="2014" name="Genome Announc.">
        <title>Genome Sequence and Methylome of Soil Bacterium Gemmatirosa kalamazoonensis KBS708T, a Member of the Rarely Cultivated Gemmatimonadetes Phylum.</title>
        <authorList>
            <person name="Debruyn J.M."/>
            <person name="Radosevich M."/>
            <person name="Wommack K.E."/>
            <person name="Polson S.W."/>
            <person name="Hauser L.J."/>
            <person name="Fawaz M.N."/>
            <person name="Korlach J."/>
            <person name="Tsai Y.C."/>
        </authorList>
    </citation>
    <scope>NUCLEOTIDE SEQUENCE [LARGE SCALE GENOMIC DNA]</scope>
    <source>
        <strain evidence="9 10">KBS708</strain>
    </source>
</reference>
<dbReference type="Gene3D" id="2.170.130.10">
    <property type="entry name" value="TonB-dependent receptor, plug domain"/>
    <property type="match status" value="1"/>
</dbReference>
<evidence type="ECO:0000256" key="3">
    <source>
        <dbReference type="ARBA" id="ARBA00022452"/>
    </source>
</evidence>
<dbReference type="Pfam" id="PF25183">
    <property type="entry name" value="OMP_b-brl_4"/>
    <property type="match status" value="2"/>
</dbReference>
<dbReference type="SUPFAM" id="SSF56935">
    <property type="entry name" value="Porins"/>
    <property type="match status" value="1"/>
</dbReference>
<sequence>MQRTRVVATLLGLAFAVLPLAYVGAQTSTGTVRGYVRTAAGAPVPEVQVTARQVETNQLRGTLTNAAGAYTLGGLRPGAYELTARRVGYTPQVRAVRVLVGQTQDIDLALGEVATQLTAVQVTATAPAAERKTSEVATNVTQQQINDLPTPSRNFLDLAALAPGVTVAPDRVDGAGKTFQAGALPAQNINVFIDGASYKNDIINGGVAGQDASRGNPFPRNAVQEFRITTANFKAEYQKASSAIITAVTKSGTNTWSGNAFVNVQNQSFVALDTFSRAARATAQKAGTYTRPDYSRYLLGLSAGGPIVEDKLFFFGSYEGNIQNRQGRFRAQGNAAQLPASVTALNGQTNTSPFRSHLGFAKLTYSPSQQQQWEFTGDLRAETDKRRFGGQFGEVQRAYSAGENFKNTVATGRVKQSLYGSEHVNEAQLSYQLYRYNPDPLDFTTVGLAYDGGNRLGGADTRQDLRQGRLSLRDDFTYTGFKSGGSHAFKFGGNVDRVTYDINKQLNENPVFTFSASNNNAFPVRALIGAGDPRLKTNNAQLGLYAQDDWSPTPRLTLNVGVRWDYETKMFNTDYVTPQPVRDSLFAYRDSLPLKFDVSRYVTGGSDRKNFYGAVQPRFGLSYAVDKSQRTILFGGVGVFYDRQTFNSLIDETFTRQHPNYEFQFAATANPAQHVLAWDQKYFSRAGLLSALQSGNAPPTEVFLLPNDLKPPRSNQFNVGVRHDFGSVNAALTYTGTRSYNGLSFEWANFGLNPDGGCCTNKNIPAYRNVLVANNTVHSWYNALFVQVDRPYRRIERGYGWGAGLAYTLAKAESEGVDLFSFPRLSAFGFGRHEIPGSERHHVVMNGLVDVPWAWGIQASTLITLGSGGRFAAQDFSGPQPVFNRGGAEPEKFGFLIPNAFAYRNVDLRLRKDLISRGQRVGITADLFNAFNYDNFGCFNDTAFTNDNGARKANPDFGKPGCVIADGRRLQLGAQVDF</sequence>
<organism evidence="9 10">
    <name type="scientific">Gemmatirosa kalamazoonensis</name>
    <dbReference type="NCBI Taxonomy" id="861299"/>
    <lineage>
        <taxon>Bacteria</taxon>
        <taxon>Pseudomonadati</taxon>
        <taxon>Gemmatimonadota</taxon>
        <taxon>Gemmatimonadia</taxon>
        <taxon>Gemmatimonadales</taxon>
        <taxon>Gemmatimonadaceae</taxon>
        <taxon>Gemmatirosa</taxon>
    </lineage>
</organism>
<dbReference type="OrthoDB" id="9768147at2"/>
<dbReference type="RefSeq" id="WP_025410719.1">
    <property type="nucleotide sequence ID" value="NZ_CP007128.1"/>
</dbReference>
<feature type="chain" id="PRO_5004795402" evidence="7">
    <location>
        <begin position="22"/>
        <end position="978"/>
    </location>
</feature>
<evidence type="ECO:0000256" key="6">
    <source>
        <dbReference type="ARBA" id="ARBA00023237"/>
    </source>
</evidence>
<dbReference type="Gene3D" id="2.40.170.20">
    <property type="entry name" value="TonB-dependent receptor, beta-barrel domain"/>
    <property type="match status" value="1"/>
</dbReference>
<dbReference type="EMBL" id="CP007128">
    <property type="protein sequence ID" value="AHG89209.1"/>
    <property type="molecule type" value="Genomic_DNA"/>
</dbReference>
<keyword evidence="5" id="KW-0472">Membrane</keyword>
<dbReference type="InterPro" id="IPR037066">
    <property type="entry name" value="Plug_dom_sf"/>
</dbReference>
<dbReference type="InterPro" id="IPR010917">
    <property type="entry name" value="TonB_rcpt_CS"/>
</dbReference>
<evidence type="ECO:0000256" key="4">
    <source>
        <dbReference type="ARBA" id="ARBA00022692"/>
    </source>
</evidence>
<proteinExistence type="predicted"/>
<dbReference type="eggNOG" id="COG4771">
    <property type="taxonomic scope" value="Bacteria"/>
</dbReference>
<evidence type="ECO:0000256" key="5">
    <source>
        <dbReference type="ARBA" id="ARBA00023136"/>
    </source>
</evidence>
<dbReference type="InterPro" id="IPR039426">
    <property type="entry name" value="TonB-dep_rcpt-like"/>
</dbReference>
<dbReference type="SUPFAM" id="SSF49452">
    <property type="entry name" value="Starch-binding domain-like"/>
    <property type="match status" value="1"/>
</dbReference>
<evidence type="ECO:0000256" key="7">
    <source>
        <dbReference type="SAM" id="SignalP"/>
    </source>
</evidence>
<keyword evidence="2" id="KW-0813">Transport</keyword>
<evidence type="ECO:0000259" key="8">
    <source>
        <dbReference type="Pfam" id="PF25183"/>
    </source>
</evidence>
<accession>W0RDQ9</accession>
<dbReference type="InterPro" id="IPR013784">
    <property type="entry name" value="Carb-bd-like_fold"/>
</dbReference>
<dbReference type="InParanoid" id="W0RDQ9"/>
<dbReference type="KEGG" id="gba:J421_1672"/>
<keyword evidence="4" id="KW-0812">Transmembrane</keyword>
<feature type="domain" description="TonB-dependent transporter Oar-like beta-barrel" evidence="8">
    <location>
        <begin position="248"/>
        <end position="332"/>
    </location>
</feature>
<evidence type="ECO:0000313" key="10">
    <source>
        <dbReference type="Proteomes" id="UP000019151"/>
    </source>
</evidence>
<dbReference type="InterPro" id="IPR036942">
    <property type="entry name" value="Beta-barrel_TonB_sf"/>
</dbReference>
<keyword evidence="3" id="KW-1134">Transmembrane beta strand</keyword>
<gene>
    <name evidence="9" type="ORF">J421_1672</name>
</gene>